<dbReference type="CDD" id="cd00082">
    <property type="entry name" value="HisKA"/>
    <property type="match status" value="1"/>
</dbReference>
<dbReference type="Pfam" id="PF02518">
    <property type="entry name" value="HATPase_c"/>
    <property type="match status" value="1"/>
</dbReference>
<dbReference type="PROSITE" id="PS50109">
    <property type="entry name" value="HIS_KIN"/>
    <property type="match status" value="1"/>
</dbReference>
<dbReference type="RefSeq" id="WP_211854815.1">
    <property type="nucleotide sequence ID" value="NZ_JAAGBB010000029.1"/>
</dbReference>
<dbReference type="InterPro" id="IPR003661">
    <property type="entry name" value="HisK_dim/P_dom"/>
</dbReference>
<comment type="catalytic activity">
    <reaction evidence="1">
        <text>ATP + protein L-histidine = ADP + protein N-phospho-L-histidine.</text>
        <dbReference type="EC" id="2.7.13.3"/>
    </reaction>
</comment>
<feature type="domain" description="Histidine kinase" evidence="7">
    <location>
        <begin position="241"/>
        <end position="461"/>
    </location>
</feature>
<dbReference type="InterPro" id="IPR005467">
    <property type="entry name" value="His_kinase_dom"/>
</dbReference>
<proteinExistence type="predicted"/>
<gene>
    <name evidence="8" type="ORF">GXW71_21915</name>
</gene>
<evidence type="ECO:0000259" key="7">
    <source>
        <dbReference type="PROSITE" id="PS50109"/>
    </source>
</evidence>
<dbReference type="SUPFAM" id="SSF55874">
    <property type="entry name" value="ATPase domain of HSP90 chaperone/DNA topoisomerase II/histidine kinase"/>
    <property type="match status" value="1"/>
</dbReference>
<dbReference type="Gene3D" id="1.10.287.130">
    <property type="match status" value="1"/>
</dbReference>
<dbReference type="EC" id="2.7.13.3" evidence="2"/>
<feature type="transmembrane region" description="Helical" evidence="6">
    <location>
        <begin position="61"/>
        <end position="79"/>
    </location>
</feature>
<evidence type="ECO:0000256" key="1">
    <source>
        <dbReference type="ARBA" id="ARBA00000085"/>
    </source>
</evidence>
<keyword evidence="3" id="KW-0808">Transferase</keyword>
<dbReference type="EMBL" id="JAAGBB010000029">
    <property type="protein sequence ID" value="MBR0667033.1"/>
    <property type="molecule type" value="Genomic_DNA"/>
</dbReference>
<organism evidence="8 9">
    <name type="scientific">Plastoroseomonas hellenica</name>
    <dbReference type="NCBI Taxonomy" id="2687306"/>
    <lineage>
        <taxon>Bacteria</taxon>
        <taxon>Pseudomonadati</taxon>
        <taxon>Pseudomonadota</taxon>
        <taxon>Alphaproteobacteria</taxon>
        <taxon>Acetobacterales</taxon>
        <taxon>Acetobacteraceae</taxon>
        <taxon>Plastoroseomonas</taxon>
    </lineage>
</organism>
<evidence type="ECO:0000256" key="5">
    <source>
        <dbReference type="ARBA" id="ARBA00023012"/>
    </source>
</evidence>
<dbReference type="Pfam" id="PF00512">
    <property type="entry name" value="HisKA"/>
    <property type="match status" value="1"/>
</dbReference>
<dbReference type="SUPFAM" id="SSF47384">
    <property type="entry name" value="Homodimeric domain of signal transducing histidine kinase"/>
    <property type="match status" value="1"/>
</dbReference>
<dbReference type="Gene3D" id="3.30.565.10">
    <property type="entry name" value="Histidine kinase-like ATPase, C-terminal domain"/>
    <property type="match status" value="1"/>
</dbReference>
<name>A0ABS5F3D0_9PROT</name>
<dbReference type="InterPro" id="IPR050736">
    <property type="entry name" value="Sensor_HK_Regulatory"/>
</dbReference>
<keyword evidence="5" id="KW-0902">Two-component regulatory system</keyword>
<dbReference type="InterPro" id="IPR036890">
    <property type="entry name" value="HATPase_C_sf"/>
</dbReference>
<keyword evidence="6" id="KW-0472">Membrane</keyword>
<dbReference type="SMART" id="SM00388">
    <property type="entry name" value="HisKA"/>
    <property type="match status" value="1"/>
</dbReference>
<evidence type="ECO:0000256" key="6">
    <source>
        <dbReference type="SAM" id="Phobius"/>
    </source>
</evidence>
<dbReference type="InterPro" id="IPR036097">
    <property type="entry name" value="HisK_dim/P_sf"/>
</dbReference>
<accession>A0ABS5F3D0</accession>
<keyword evidence="9" id="KW-1185">Reference proteome</keyword>
<dbReference type="SMART" id="SM00387">
    <property type="entry name" value="HATPase_c"/>
    <property type="match status" value="1"/>
</dbReference>
<dbReference type="PANTHER" id="PTHR43711">
    <property type="entry name" value="TWO-COMPONENT HISTIDINE KINASE"/>
    <property type="match status" value="1"/>
</dbReference>
<dbReference type="PANTHER" id="PTHR43711:SF26">
    <property type="entry name" value="SENSOR HISTIDINE KINASE RCSC"/>
    <property type="match status" value="1"/>
</dbReference>
<feature type="transmembrane region" description="Helical" evidence="6">
    <location>
        <begin position="186"/>
        <end position="209"/>
    </location>
</feature>
<reference evidence="9" key="1">
    <citation type="journal article" date="2021" name="Syst. Appl. Microbiol.">
        <title>Roseomonas hellenica sp. nov., isolated from roots of wild-growing Alkanna tinctoria.</title>
        <authorList>
            <person name="Rat A."/>
            <person name="Naranjo H.D."/>
            <person name="Lebbe L."/>
            <person name="Cnockaert M."/>
            <person name="Krigas N."/>
            <person name="Grigoriadou K."/>
            <person name="Maloupa E."/>
            <person name="Willems A."/>
        </authorList>
    </citation>
    <scope>NUCLEOTIDE SEQUENCE [LARGE SCALE GENOMIC DNA]</scope>
    <source>
        <strain evidence="9">LMG 31523</strain>
    </source>
</reference>
<feature type="transmembrane region" description="Helical" evidence="6">
    <location>
        <begin position="118"/>
        <end position="137"/>
    </location>
</feature>
<evidence type="ECO:0000313" key="9">
    <source>
        <dbReference type="Proteomes" id="UP001196870"/>
    </source>
</evidence>
<keyword evidence="6" id="KW-1133">Transmembrane helix</keyword>
<comment type="caution">
    <text evidence="8">The sequence shown here is derived from an EMBL/GenBank/DDBJ whole genome shotgun (WGS) entry which is preliminary data.</text>
</comment>
<feature type="transmembrane region" description="Helical" evidence="6">
    <location>
        <begin position="6"/>
        <end position="27"/>
    </location>
</feature>
<protein>
    <recommendedName>
        <fullName evidence="2">histidine kinase</fullName>
        <ecNumber evidence="2">2.7.13.3</ecNumber>
    </recommendedName>
</protein>
<dbReference type="Proteomes" id="UP001196870">
    <property type="component" value="Unassembled WGS sequence"/>
</dbReference>
<evidence type="ECO:0000313" key="8">
    <source>
        <dbReference type="EMBL" id="MBR0667033.1"/>
    </source>
</evidence>
<evidence type="ECO:0000256" key="4">
    <source>
        <dbReference type="ARBA" id="ARBA00022777"/>
    </source>
</evidence>
<sequence>MFDLPTLFFLTSVTATFLGVVLLALWVQDRKLPMLAIWGSAQLLGGIGMGLVAARSQLPDSISIVAANMLVLIACGLAWNGARSFERRRPLWLPGIAAAVLWLAACQIPAFYESFNNRVLFLYSAIAIHFGLATREFWRGRDEYLPSRWMVLVVLGSHALLYGSRVPLTLLWPHDPAASLPALRGWFVLLTAETLIHATAMAVLLVALTKERAEAIAVRHLIAAREAGEAVSAAKTRFIAQMSHELRTPLNALLGFAQLLRDDRRLAPDQKQHVEMLEDGGRHLLALVNDSLDLAMIESGRLTLHPEETALRPVLAECLAMQGPATAAKFVELSLQVDPGLPETVVLDTTRLRQILINLLGNATRFTPKHGRISLGAEALAGGRIALTVTDTGPGVAPARRATLFTDAAPLDPLSPLGHRNAGLGLAISAGLARAMGGSIAFSDGPGGRGSVFRVELPPEPAAG</sequence>
<keyword evidence="4" id="KW-0418">Kinase</keyword>
<feature type="transmembrane region" description="Helical" evidence="6">
    <location>
        <begin position="91"/>
        <end position="112"/>
    </location>
</feature>
<keyword evidence="6" id="KW-0812">Transmembrane</keyword>
<evidence type="ECO:0000256" key="3">
    <source>
        <dbReference type="ARBA" id="ARBA00022679"/>
    </source>
</evidence>
<feature type="transmembrane region" description="Helical" evidence="6">
    <location>
        <begin position="34"/>
        <end position="55"/>
    </location>
</feature>
<feature type="transmembrane region" description="Helical" evidence="6">
    <location>
        <begin position="149"/>
        <end position="166"/>
    </location>
</feature>
<dbReference type="InterPro" id="IPR003594">
    <property type="entry name" value="HATPase_dom"/>
</dbReference>
<evidence type="ECO:0000256" key="2">
    <source>
        <dbReference type="ARBA" id="ARBA00012438"/>
    </source>
</evidence>